<dbReference type="InterPro" id="IPR021919">
    <property type="entry name" value="CCB1"/>
</dbReference>
<evidence type="ECO:0000256" key="1">
    <source>
        <dbReference type="SAM" id="Phobius"/>
    </source>
</evidence>
<dbReference type="Proteomes" id="UP000249354">
    <property type="component" value="Unassembled WGS sequence"/>
</dbReference>
<reference evidence="3" key="1">
    <citation type="submission" date="2018-04" db="EMBL/GenBank/DDBJ databases">
        <authorList>
            <person name="Cornet L."/>
        </authorList>
    </citation>
    <scope>NUCLEOTIDE SEQUENCE [LARGE SCALE GENOMIC DNA]</scope>
</reference>
<keyword evidence="1" id="KW-0812">Transmembrane</keyword>
<accession>A0A2W4WM09</accession>
<dbReference type="PANTHER" id="PTHR35302">
    <property type="match status" value="1"/>
</dbReference>
<dbReference type="EMBL" id="QBMC01000002">
    <property type="protein sequence ID" value="PZO23355.1"/>
    <property type="molecule type" value="Genomic_DNA"/>
</dbReference>
<gene>
    <name evidence="2" type="ORF">DCF25_00665</name>
</gene>
<comment type="caution">
    <text evidence="2">The sequence shown here is derived from an EMBL/GenBank/DDBJ whole genome shotgun (WGS) entry which is preliminary data.</text>
</comment>
<organism evidence="2 3">
    <name type="scientific">Leptolyngbya foveolarum</name>
    <dbReference type="NCBI Taxonomy" id="47253"/>
    <lineage>
        <taxon>Bacteria</taxon>
        <taxon>Bacillati</taxon>
        <taxon>Cyanobacteriota</taxon>
        <taxon>Cyanophyceae</taxon>
        <taxon>Leptolyngbyales</taxon>
        <taxon>Leptolyngbyaceae</taxon>
        <taxon>Leptolyngbya group</taxon>
        <taxon>Leptolyngbya</taxon>
    </lineage>
</organism>
<evidence type="ECO:0000313" key="3">
    <source>
        <dbReference type="Proteomes" id="UP000249354"/>
    </source>
</evidence>
<name>A0A2W4WM09_9CYAN</name>
<sequence>MVIGLGFFIRASTKDRVEMMRFGAKQPADALEPALMRYFQSRAFRLASEANGLKPTIKAETAEATTLVGMVSPSLFLAVFLSLLAAVGFACFGLIMATLFPTWGKFLLGLVAISPLAGVFYWRKSSRPETVIFKVESEADQGFLSKLTIKGHRDEIADLQSAFAEAGMRKWEEDE</sequence>
<feature type="transmembrane region" description="Helical" evidence="1">
    <location>
        <begin position="75"/>
        <end position="97"/>
    </location>
</feature>
<keyword evidence="1" id="KW-0472">Membrane</keyword>
<keyword evidence="1" id="KW-1133">Transmembrane helix</keyword>
<feature type="transmembrane region" description="Helical" evidence="1">
    <location>
        <begin position="103"/>
        <end position="122"/>
    </location>
</feature>
<evidence type="ECO:0000313" key="2">
    <source>
        <dbReference type="EMBL" id="PZO23355.1"/>
    </source>
</evidence>
<dbReference type="PANTHER" id="PTHR35302:SF1">
    <property type="entry name" value="PROTEIN COFACTOR ASSEMBLY OF COMPLEX C SUBUNIT B CCB1, CHLOROPLASTIC"/>
    <property type="match status" value="1"/>
</dbReference>
<dbReference type="AlphaFoldDB" id="A0A2W4WM09"/>
<reference evidence="2 3" key="2">
    <citation type="submission" date="2018-06" db="EMBL/GenBank/DDBJ databases">
        <title>Metagenomic assembly of (sub)arctic Cyanobacteria and their associated microbiome from non-axenic cultures.</title>
        <authorList>
            <person name="Baurain D."/>
        </authorList>
    </citation>
    <scope>NUCLEOTIDE SEQUENCE [LARGE SCALE GENOMIC DNA]</scope>
    <source>
        <strain evidence="2">ULC129bin1</strain>
    </source>
</reference>
<dbReference type="Pfam" id="PF12046">
    <property type="entry name" value="CCB1"/>
    <property type="match status" value="1"/>
</dbReference>
<proteinExistence type="predicted"/>
<protein>
    <submittedName>
        <fullName evidence="2">Cofactor assembly of complex C subunit B</fullName>
    </submittedName>
</protein>